<evidence type="ECO:0000313" key="4">
    <source>
        <dbReference type="EMBL" id="SUS04747.1"/>
    </source>
</evidence>
<dbReference type="SUPFAM" id="SSF143800">
    <property type="entry name" value="L28p-like"/>
    <property type="match status" value="1"/>
</dbReference>
<dbReference type="Gene3D" id="2.30.170.40">
    <property type="entry name" value="Ribosomal protein L28/L24"/>
    <property type="match status" value="1"/>
</dbReference>
<dbReference type="PANTHER" id="PTHR13528">
    <property type="entry name" value="39S RIBOSOMAL PROTEIN L28, MITOCHONDRIAL"/>
    <property type="match status" value="1"/>
</dbReference>
<dbReference type="PANTHER" id="PTHR13528:SF2">
    <property type="entry name" value="LARGE RIBOSOMAL SUBUNIT PROTEIN BL28M"/>
    <property type="match status" value="1"/>
</dbReference>
<dbReference type="HAMAP" id="MF_00373">
    <property type="entry name" value="Ribosomal_bL28"/>
    <property type="match status" value="1"/>
</dbReference>
<dbReference type="InterPro" id="IPR034704">
    <property type="entry name" value="Ribosomal_bL28/bL31-like_sf"/>
</dbReference>
<accession>A0A380T9T3</accession>
<dbReference type="EMBL" id="UIDG01000050">
    <property type="protein sequence ID" value="SUS04747.1"/>
    <property type="molecule type" value="Genomic_DNA"/>
</dbReference>
<dbReference type="InterPro" id="IPR026569">
    <property type="entry name" value="Ribosomal_bL28"/>
</dbReference>
<keyword evidence="2 4" id="KW-0689">Ribosomal protein</keyword>
<dbReference type="GO" id="GO:0006412">
    <property type="term" value="P:translation"/>
    <property type="evidence" value="ECO:0007669"/>
    <property type="project" value="InterPro"/>
</dbReference>
<keyword evidence="3" id="KW-0687">Ribonucleoprotein</keyword>
<evidence type="ECO:0000256" key="1">
    <source>
        <dbReference type="ARBA" id="ARBA00008760"/>
    </source>
</evidence>
<reference evidence="4" key="1">
    <citation type="submission" date="2018-07" db="EMBL/GenBank/DDBJ databases">
        <authorList>
            <person name="Quirk P.G."/>
            <person name="Krulwich T.A."/>
        </authorList>
    </citation>
    <scope>NUCLEOTIDE SEQUENCE</scope>
</reference>
<gene>
    <name evidence="4" type="primary">rpmB</name>
    <name evidence="4" type="ORF">DF3PB_1430010</name>
</gene>
<dbReference type="GO" id="GO:0003735">
    <property type="term" value="F:structural constituent of ribosome"/>
    <property type="evidence" value="ECO:0007669"/>
    <property type="project" value="InterPro"/>
</dbReference>
<proteinExistence type="inferred from homology"/>
<comment type="similarity">
    <text evidence="1">Belongs to the bacterial ribosomal protein bL28 family.</text>
</comment>
<dbReference type="AlphaFoldDB" id="A0A380T9T3"/>
<evidence type="ECO:0000256" key="2">
    <source>
        <dbReference type="ARBA" id="ARBA00022980"/>
    </source>
</evidence>
<dbReference type="NCBIfam" id="TIGR00009">
    <property type="entry name" value="L28"/>
    <property type="match status" value="1"/>
</dbReference>
<organism evidence="4">
    <name type="scientific">metagenome</name>
    <dbReference type="NCBI Taxonomy" id="256318"/>
    <lineage>
        <taxon>unclassified sequences</taxon>
        <taxon>metagenomes</taxon>
    </lineage>
</organism>
<dbReference type="InterPro" id="IPR037147">
    <property type="entry name" value="Ribosomal_bL28_sf"/>
</dbReference>
<sequence>MGRRCPITGKGVLVGNNVSHANNKTKRRFLPNLQRTSLFSDALGRNVRVRISARGVKTIEHAGGLDAFLKGARDADLPPEFRRLKRQVSVGKTA</sequence>
<evidence type="ECO:0000256" key="3">
    <source>
        <dbReference type="ARBA" id="ARBA00023274"/>
    </source>
</evidence>
<name>A0A380T9T3_9ZZZZ</name>
<protein>
    <submittedName>
        <fullName evidence="4">50S ribosomal protein L28</fullName>
    </submittedName>
</protein>
<dbReference type="InterPro" id="IPR001383">
    <property type="entry name" value="Ribosomal_bL28_bact-type"/>
</dbReference>
<dbReference type="GO" id="GO:0022625">
    <property type="term" value="C:cytosolic large ribosomal subunit"/>
    <property type="evidence" value="ECO:0007669"/>
    <property type="project" value="TreeGrafter"/>
</dbReference>
<dbReference type="Pfam" id="PF00830">
    <property type="entry name" value="Ribosomal_L28"/>
    <property type="match status" value="1"/>
</dbReference>